<accession>A0AAV7PB57</accession>
<name>A0AAV7PB57_PLEWA</name>
<sequence>MFNGASRHPEEVARPYGTDHHLRPAPDLLGSSNISALHPTEGPRVLELGEWTVGVGSGPQRVLMTVVDSIIKLQLDFTLDLWKEVFFFVYCHLIATFWYQKWGTFELDPPTRKPDANTSR</sequence>
<evidence type="ECO:0000313" key="2">
    <source>
        <dbReference type="Proteomes" id="UP001066276"/>
    </source>
</evidence>
<dbReference type="EMBL" id="JANPWB010000011">
    <property type="protein sequence ID" value="KAJ1124069.1"/>
    <property type="molecule type" value="Genomic_DNA"/>
</dbReference>
<gene>
    <name evidence="1" type="ORF">NDU88_002532</name>
</gene>
<keyword evidence="2" id="KW-1185">Reference proteome</keyword>
<organism evidence="1 2">
    <name type="scientific">Pleurodeles waltl</name>
    <name type="common">Iberian ribbed newt</name>
    <dbReference type="NCBI Taxonomy" id="8319"/>
    <lineage>
        <taxon>Eukaryota</taxon>
        <taxon>Metazoa</taxon>
        <taxon>Chordata</taxon>
        <taxon>Craniata</taxon>
        <taxon>Vertebrata</taxon>
        <taxon>Euteleostomi</taxon>
        <taxon>Amphibia</taxon>
        <taxon>Batrachia</taxon>
        <taxon>Caudata</taxon>
        <taxon>Salamandroidea</taxon>
        <taxon>Salamandridae</taxon>
        <taxon>Pleurodelinae</taxon>
        <taxon>Pleurodeles</taxon>
    </lineage>
</organism>
<dbReference type="AlphaFoldDB" id="A0AAV7PB57"/>
<reference evidence="1" key="1">
    <citation type="journal article" date="2022" name="bioRxiv">
        <title>Sequencing and chromosome-scale assembly of the giantPleurodeles waltlgenome.</title>
        <authorList>
            <person name="Brown T."/>
            <person name="Elewa A."/>
            <person name="Iarovenko S."/>
            <person name="Subramanian E."/>
            <person name="Araus A.J."/>
            <person name="Petzold A."/>
            <person name="Susuki M."/>
            <person name="Suzuki K.-i.T."/>
            <person name="Hayashi T."/>
            <person name="Toyoda A."/>
            <person name="Oliveira C."/>
            <person name="Osipova E."/>
            <person name="Leigh N.D."/>
            <person name="Simon A."/>
            <person name="Yun M.H."/>
        </authorList>
    </citation>
    <scope>NUCLEOTIDE SEQUENCE</scope>
    <source>
        <strain evidence="1">20211129_DDA</strain>
        <tissue evidence="1">Liver</tissue>
    </source>
</reference>
<protein>
    <submittedName>
        <fullName evidence="1">Uncharacterized protein</fullName>
    </submittedName>
</protein>
<dbReference type="Proteomes" id="UP001066276">
    <property type="component" value="Chromosome 7"/>
</dbReference>
<comment type="caution">
    <text evidence="1">The sequence shown here is derived from an EMBL/GenBank/DDBJ whole genome shotgun (WGS) entry which is preliminary data.</text>
</comment>
<proteinExistence type="predicted"/>
<evidence type="ECO:0000313" key="1">
    <source>
        <dbReference type="EMBL" id="KAJ1124069.1"/>
    </source>
</evidence>